<dbReference type="EMBL" id="CP051006">
    <property type="protein sequence ID" value="QNT91838.1"/>
    <property type="molecule type" value="Genomic_DNA"/>
</dbReference>
<evidence type="ECO:0000313" key="1">
    <source>
        <dbReference type="EMBL" id="QNT91838.1"/>
    </source>
</evidence>
<proteinExistence type="predicted"/>
<reference evidence="1 2" key="1">
    <citation type="submission" date="2020-04" db="EMBL/GenBank/DDBJ databases">
        <title>Characterization and engineering of Streptomyces griseofuscus DSM40191 as a potential heterologous host for expression of BGCs.</title>
        <authorList>
            <person name="Gren T."/>
            <person name="Whitford C.M."/>
            <person name="Mohite O.S."/>
            <person name="Joergensen T.S."/>
            <person name="Nielsen J.B."/>
            <person name="Lee S.Y."/>
            <person name="Weber T."/>
        </authorList>
    </citation>
    <scope>NUCLEOTIDE SEQUENCE [LARGE SCALE GENOMIC DNA]</scope>
    <source>
        <strain evidence="1 2">DSM 40191</strain>
    </source>
</reference>
<organism evidence="1 2">
    <name type="scientific">Streptomyces griseofuscus</name>
    <dbReference type="NCBI Taxonomy" id="146922"/>
    <lineage>
        <taxon>Bacteria</taxon>
        <taxon>Bacillati</taxon>
        <taxon>Actinomycetota</taxon>
        <taxon>Actinomycetes</taxon>
        <taxon>Kitasatosporales</taxon>
        <taxon>Streptomycetaceae</taxon>
        <taxon>Streptomyces</taxon>
    </lineage>
</organism>
<dbReference type="KEGG" id="sgf:HEP81_01509"/>
<sequence length="179" mass="19175">MTAVRRAVPPSRGEALERRVRATQWMLRAARPTPTPEGWAERGVAPLTAGIVWDAVRAPYSALGDGFTAPEELRSTVKALGVGAVWCDPFLPAIYFLVPPGTSGYWPRDSGLVGVVCQGGTPPFTQCIVVPSLDRTSPPGHYWLIPPDYGGPVLADPEHLYEALRARAAEAASCAPTTR</sequence>
<dbReference type="Proteomes" id="UP000516422">
    <property type="component" value="Chromosome"/>
</dbReference>
<accession>A0A7H1PUV8</accession>
<dbReference type="AlphaFoldDB" id="A0A7H1PUV8"/>
<protein>
    <submittedName>
        <fullName evidence="1">Uncharacterized protein</fullName>
    </submittedName>
</protein>
<evidence type="ECO:0000313" key="2">
    <source>
        <dbReference type="Proteomes" id="UP000516422"/>
    </source>
</evidence>
<gene>
    <name evidence="1" type="ORF">HEP81_01509</name>
</gene>
<name>A0A7H1PUV8_9ACTN</name>